<gene>
    <name evidence="2" type="ORF">H8S11_04750</name>
</gene>
<protein>
    <submittedName>
        <fullName evidence="2">DUF624 domain-containing protein</fullName>
    </submittedName>
</protein>
<comment type="caution">
    <text evidence="2">The sequence shown here is derived from an EMBL/GenBank/DDBJ whole genome shotgun (WGS) entry which is preliminary data.</text>
</comment>
<organism evidence="2 3">
    <name type="scientific">Flintibacter hominis</name>
    <dbReference type="NCBI Taxonomy" id="2763048"/>
    <lineage>
        <taxon>Bacteria</taxon>
        <taxon>Bacillati</taxon>
        <taxon>Bacillota</taxon>
        <taxon>Clostridia</taxon>
        <taxon>Eubacteriales</taxon>
        <taxon>Flintibacter</taxon>
    </lineage>
</organism>
<name>A0A8J6M5Z6_9FIRM</name>
<evidence type="ECO:0000313" key="3">
    <source>
        <dbReference type="Proteomes" id="UP000628736"/>
    </source>
</evidence>
<reference evidence="2" key="1">
    <citation type="submission" date="2020-08" db="EMBL/GenBank/DDBJ databases">
        <title>Genome public.</title>
        <authorList>
            <person name="Liu C."/>
            <person name="Sun Q."/>
        </authorList>
    </citation>
    <scope>NUCLEOTIDE SEQUENCE</scope>
    <source>
        <strain evidence="2">NSJ-23</strain>
    </source>
</reference>
<feature type="transmembrane region" description="Helical" evidence="1">
    <location>
        <begin position="154"/>
        <end position="173"/>
    </location>
</feature>
<keyword evidence="1" id="KW-0472">Membrane</keyword>
<evidence type="ECO:0000256" key="1">
    <source>
        <dbReference type="SAM" id="Phobius"/>
    </source>
</evidence>
<feature type="transmembrane region" description="Helical" evidence="1">
    <location>
        <begin position="179"/>
        <end position="198"/>
    </location>
</feature>
<keyword evidence="3" id="KW-1185">Reference proteome</keyword>
<proteinExistence type="predicted"/>
<dbReference type="EMBL" id="JACOPO010000002">
    <property type="protein sequence ID" value="MBC5722124.1"/>
    <property type="molecule type" value="Genomic_DNA"/>
</dbReference>
<dbReference type="InterPro" id="IPR006938">
    <property type="entry name" value="DUF624"/>
</dbReference>
<keyword evidence="1" id="KW-0812">Transmembrane</keyword>
<keyword evidence="1" id="KW-1133">Transmembrane helix</keyword>
<accession>A0A8J6M5Z6</accession>
<evidence type="ECO:0000313" key="2">
    <source>
        <dbReference type="EMBL" id="MBC5722124.1"/>
    </source>
</evidence>
<dbReference type="RefSeq" id="WP_186852366.1">
    <property type="nucleotide sequence ID" value="NZ_JACOPO010000002.1"/>
</dbReference>
<feature type="transmembrane region" description="Helical" evidence="1">
    <location>
        <begin position="104"/>
        <end position="125"/>
    </location>
</feature>
<dbReference type="Proteomes" id="UP000628736">
    <property type="component" value="Unassembled WGS sequence"/>
</dbReference>
<feature type="transmembrane region" description="Helical" evidence="1">
    <location>
        <begin position="71"/>
        <end position="92"/>
    </location>
</feature>
<dbReference type="AlphaFoldDB" id="A0A8J6M5Z6"/>
<sequence>MGQTTELLKRLFLEEWKALLLANLLFTAFSLPLLTVGPALLAMNGVLTRRADDRGNSSCWVDFWYVFKAKFWRGIQLEAVVGLYLLIILWSASVAGQLDGAGRTMLWLFISLSLFLAAMTGVYLVPLLADSSIPFFSALWDAALLSFARLPRTLLAMGAVYGSLCVFLLLYPISVLPWAMLLLAAAAALSVALVWPAINELIFPQE</sequence>
<feature type="transmembrane region" description="Helical" evidence="1">
    <location>
        <begin position="20"/>
        <end position="41"/>
    </location>
</feature>
<dbReference type="Pfam" id="PF04854">
    <property type="entry name" value="DUF624"/>
    <property type="match status" value="1"/>
</dbReference>